<dbReference type="Pfam" id="PF01609">
    <property type="entry name" value="DDE_Tnp_1"/>
    <property type="match status" value="1"/>
</dbReference>
<feature type="domain" description="Transposase IS4-like" evidence="2">
    <location>
        <begin position="121"/>
        <end position="348"/>
    </location>
</feature>
<dbReference type="InterPro" id="IPR032806">
    <property type="entry name" value="YbfD_N"/>
</dbReference>
<dbReference type="EMBL" id="JARWBG010000036">
    <property type="protein sequence ID" value="MDH2392056.1"/>
    <property type="molecule type" value="Genomic_DNA"/>
</dbReference>
<dbReference type="InterPro" id="IPR047647">
    <property type="entry name" value="ISAs1_transpos"/>
</dbReference>
<proteinExistence type="predicted"/>
<feature type="region of interest" description="Disordered" evidence="1">
    <location>
        <begin position="363"/>
        <end position="387"/>
    </location>
</feature>
<dbReference type="Pfam" id="PF13808">
    <property type="entry name" value="DDE_Tnp_1_assoc"/>
    <property type="match status" value="1"/>
</dbReference>
<feature type="domain" description="H repeat-associated protein N-terminal" evidence="3">
    <location>
        <begin position="26"/>
        <end position="106"/>
    </location>
</feature>
<evidence type="ECO:0000313" key="4">
    <source>
        <dbReference type="EMBL" id="MDH2392056.1"/>
    </source>
</evidence>
<evidence type="ECO:0000259" key="3">
    <source>
        <dbReference type="Pfam" id="PF13808"/>
    </source>
</evidence>
<evidence type="ECO:0000313" key="5">
    <source>
        <dbReference type="Proteomes" id="UP001223144"/>
    </source>
</evidence>
<dbReference type="PANTHER" id="PTHR30298:SF0">
    <property type="entry name" value="PROTEIN YBFL-RELATED"/>
    <property type="match status" value="1"/>
</dbReference>
<accession>A0ABT6HUQ1</accession>
<dbReference type="RefSeq" id="WP_279931042.1">
    <property type="nucleotide sequence ID" value="NZ_JARWBG010000036.1"/>
</dbReference>
<protein>
    <submittedName>
        <fullName evidence="4">ISAs1 family transposase</fullName>
    </submittedName>
</protein>
<comment type="caution">
    <text evidence="4">The sequence shown here is derived from an EMBL/GenBank/DDBJ whole genome shotgun (WGS) entry which is preliminary data.</text>
</comment>
<dbReference type="InterPro" id="IPR002559">
    <property type="entry name" value="Transposase_11"/>
</dbReference>
<evidence type="ECO:0000256" key="1">
    <source>
        <dbReference type="SAM" id="MobiDB-lite"/>
    </source>
</evidence>
<dbReference type="NCBIfam" id="NF033564">
    <property type="entry name" value="transpos_ISAs1"/>
    <property type="match status" value="1"/>
</dbReference>
<name>A0ABT6HUQ1_9ACTN</name>
<dbReference type="Proteomes" id="UP001223144">
    <property type="component" value="Unassembled WGS sequence"/>
</dbReference>
<dbReference type="InterPro" id="IPR051698">
    <property type="entry name" value="Transposase_11-like"/>
</dbReference>
<gene>
    <name evidence="4" type="ORF">QCN29_25395</name>
</gene>
<evidence type="ECO:0000259" key="2">
    <source>
        <dbReference type="Pfam" id="PF01609"/>
    </source>
</evidence>
<reference evidence="4 5" key="1">
    <citation type="submission" date="2023-04" db="EMBL/GenBank/DDBJ databases">
        <title>Streptomyces chengmaiensis sp. nov. isolated from the stem of mangrove plant in Hainan.</title>
        <authorList>
            <person name="Huang X."/>
            <person name="Zhou S."/>
            <person name="Chu X."/>
            <person name="Xie Y."/>
            <person name="Lin Y."/>
        </authorList>
    </citation>
    <scope>NUCLEOTIDE SEQUENCE [LARGE SCALE GENOMIC DNA]</scope>
    <source>
        <strain evidence="4 5">HNM0663</strain>
    </source>
</reference>
<sequence length="423" mass="45797">MCRQSVTPCLVKLPALAGLAGLPLTERLVRLPDPRRPRGVRHPFVSVLLIAACAVLAGARSYAAIGQWAAEAPQDTLTRLGARVATALAVRIPPSGATIRRVFSAACPGGLVDLLGTDPAGTDALAVDGKTARGSRRRAAPAAHLLAAMTRRGETVAQLRVPDKTNEIACFTRLLSPYDLAGVVVTADALHTQRGHVHFLHEKGARFLLVVKDNQPTLFKTLRSLPWKHVTARHADRDVGHGRRELRGVKALTVTGFGVDFPGVVQAARIMRFRTDATTGWLTRKTIYAVTDLASKEASPQRLGQLARSHWGIENQLHHARDRTFHEDDSKIRTRNLPRVMAGLRNHAISTLRRAGHRNIAAASATSPTGPTPGRSTSSACPDQQTHKITRLCNSPVRSRQAEFSTEADCSAPCRPPTGRCWC</sequence>
<organism evidence="4 5">
    <name type="scientific">Streptomyces chengmaiensis</name>
    <dbReference type="NCBI Taxonomy" id="3040919"/>
    <lineage>
        <taxon>Bacteria</taxon>
        <taxon>Bacillati</taxon>
        <taxon>Actinomycetota</taxon>
        <taxon>Actinomycetes</taxon>
        <taxon>Kitasatosporales</taxon>
        <taxon>Streptomycetaceae</taxon>
        <taxon>Streptomyces</taxon>
    </lineage>
</organism>
<feature type="compositionally biased region" description="Low complexity" evidence="1">
    <location>
        <begin position="363"/>
        <end position="380"/>
    </location>
</feature>
<dbReference type="PANTHER" id="PTHR30298">
    <property type="entry name" value="H REPEAT-ASSOCIATED PREDICTED TRANSPOSASE"/>
    <property type="match status" value="1"/>
</dbReference>
<keyword evidence="5" id="KW-1185">Reference proteome</keyword>